<evidence type="ECO:0000313" key="4">
    <source>
        <dbReference type="Proteomes" id="UP001157418"/>
    </source>
</evidence>
<feature type="signal peptide" evidence="1">
    <location>
        <begin position="1"/>
        <end position="20"/>
    </location>
</feature>
<comment type="caution">
    <text evidence="3">The sequence shown here is derived from an EMBL/GenBank/DDBJ whole genome shotgun (WGS) entry which is preliminary data.</text>
</comment>
<name>A0AAU9P1V1_9ASTR</name>
<proteinExistence type="predicted"/>
<keyword evidence="1" id="KW-0732">Signal</keyword>
<feature type="domain" description="GPI-anchored protein LLG1-like" evidence="2">
    <location>
        <begin position="44"/>
        <end position="119"/>
    </location>
</feature>
<sequence>MTIANFCFLLLLLPLPFSLSDNAFTSQPSIGRNLLQDKKSCPLSFQTMNYTIITSRCKGPKYPPNLCCQAFKDFACPYADELNDLSNYCSTQMFSYINLYGSYPPGIFSNLCHDNKAGLVCDAVPPQDSTSNNISHHFSLLLILVTHLFLIMFLP</sequence>
<keyword evidence="4" id="KW-1185">Reference proteome</keyword>
<feature type="chain" id="PRO_5043392642" description="GPI-anchored protein LLG1-like domain-containing protein" evidence="1">
    <location>
        <begin position="21"/>
        <end position="155"/>
    </location>
</feature>
<evidence type="ECO:0000313" key="3">
    <source>
        <dbReference type="EMBL" id="CAH1444251.1"/>
    </source>
</evidence>
<accession>A0AAU9P1V1</accession>
<dbReference type="Proteomes" id="UP001157418">
    <property type="component" value="Unassembled WGS sequence"/>
</dbReference>
<dbReference type="AlphaFoldDB" id="A0AAU9P1V1"/>
<dbReference type="EMBL" id="CAKMRJ010005523">
    <property type="protein sequence ID" value="CAH1444251.1"/>
    <property type="molecule type" value="Genomic_DNA"/>
</dbReference>
<dbReference type="PANTHER" id="PTHR31533">
    <property type="entry name" value="GPI-ANCHORED PROTEIN LLG1-RELATED-RELATED"/>
    <property type="match status" value="1"/>
</dbReference>
<evidence type="ECO:0000256" key="1">
    <source>
        <dbReference type="SAM" id="SignalP"/>
    </source>
</evidence>
<dbReference type="InterPro" id="IPR058888">
    <property type="entry name" value="LLG1-like"/>
</dbReference>
<protein>
    <recommendedName>
        <fullName evidence="2">GPI-anchored protein LLG1-like domain-containing protein</fullName>
    </recommendedName>
</protein>
<dbReference type="PANTHER" id="PTHR31533:SF35">
    <property type="entry name" value="GPI-ANCHORED PROTEIN LLG2-RELATED"/>
    <property type="match status" value="1"/>
</dbReference>
<organism evidence="3 4">
    <name type="scientific">Lactuca virosa</name>
    <dbReference type="NCBI Taxonomy" id="75947"/>
    <lineage>
        <taxon>Eukaryota</taxon>
        <taxon>Viridiplantae</taxon>
        <taxon>Streptophyta</taxon>
        <taxon>Embryophyta</taxon>
        <taxon>Tracheophyta</taxon>
        <taxon>Spermatophyta</taxon>
        <taxon>Magnoliopsida</taxon>
        <taxon>eudicotyledons</taxon>
        <taxon>Gunneridae</taxon>
        <taxon>Pentapetalae</taxon>
        <taxon>asterids</taxon>
        <taxon>campanulids</taxon>
        <taxon>Asterales</taxon>
        <taxon>Asteraceae</taxon>
        <taxon>Cichorioideae</taxon>
        <taxon>Cichorieae</taxon>
        <taxon>Lactucinae</taxon>
        <taxon>Lactuca</taxon>
    </lineage>
</organism>
<dbReference type="Pfam" id="PF26578">
    <property type="entry name" value="LLG1"/>
    <property type="match status" value="1"/>
</dbReference>
<dbReference type="InterPro" id="IPR039307">
    <property type="entry name" value="LORELEI-like"/>
</dbReference>
<reference evidence="3 4" key="1">
    <citation type="submission" date="2022-01" db="EMBL/GenBank/DDBJ databases">
        <authorList>
            <person name="Xiong W."/>
            <person name="Schranz E."/>
        </authorList>
    </citation>
    <scope>NUCLEOTIDE SEQUENCE [LARGE SCALE GENOMIC DNA]</scope>
</reference>
<gene>
    <name evidence="3" type="ORF">LVIROSA_LOCUS30107</name>
</gene>
<evidence type="ECO:0000259" key="2">
    <source>
        <dbReference type="Pfam" id="PF26578"/>
    </source>
</evidence>